<feature type="region of interest" description="Disordered" evidence="1">
    <location>
        <begin position="1"/>
        <end position="20"/>
    </location>
</feature>
<evidence type="ECO:0000313" key="2">
    <source>
        <dbReference type="EMBL" id="RVX18577.1"/>
    </source>
</evidence>
<reference evidence="2 3" key="1">
    <citation type="journal article" date="2018" name="PLoS Genet.">
        <title>Population sequencing reveals clonal diversity and ancestral inbreeding in the grapevine cultivar Chardonnay.</title>
        <authorList>
            <person name="Roach M.J."/>
            <person name="Johnson D.L."/>
            <person name="Bohlmann J."/>
            <person name="van Vuuren H.J."/>
            <person name="Jones S.J."/>
            <person name="Pretorius I.S."/>
            <person name="Schmidt S.A."/>
            <person name="Borneman A.R."/>
        </authorList>
    </citation>
    <scope>NUCLEOTIDE SEQUENCE [LARGE SCALE GENOMIC DNA]</scope>
    <source>
        <strain evidence="3">cv. Chardonnay</strain>
        <tissue evidence="2">Leaf</tissue>
    </source>
</reference>
<dbReference type="PANTHER" id="PTHR47076:SF1">
    <property type="entry name" value="NHL DOMAIN PROTEIN"/>
    <property type="match status" value="1"/>
</dbReference>
<protein>
    <recommendedName>
        <fullName evidence="4">NHL domain-containing protein</fullName>
    </recommendedName>
</protein>
<sequence>MPTEDSNMAHKEVEAQAEAESPMDATTGLFSSRSCCFCIPCFGSHRSSTVGLAWWEKMRTAQNEDTWWGRSLRSFKKVREWSELAAGPRWKTFIRRFNKTRSGGARHGKFQYDPLSYSLNFDEGAGHNGSSDDDRGYEFTARYASVSLSSKSSMEDKMQSHSRNRIGRRRLRGAKERR</sequence>
<dbReference type="EMBL" id="QGNW01000011">
    <property type="protein sequence ID" value="RVX18577.1"/>
    <property type="molecule type" value="Genomic_DNA"/>
</dbReference>
<dbReference type="PANTHER" id="PTHR47076">
    <property type="entry name" value="NHL DOMAIN PROTEIN"/>
    <property type="match status" value="1"/>
</dbReference>
<gene>
    <name evidence="2" type="ORF">CK203_006656</name>
</gene>
<proteinExistence type="predicted"/>
<organism evidence="2 3">
    <name type="scientific">Vitis vinifera</name>
    <name type="common">Grape</name>
    <dbReference type="NCBI Taxonomy" id="29760"/>
    <lineage>
        <taxon>Eukaryota</taxon>
        <taxon>Viridiplantae</taxon>
        <taxon>Streptophyta</taxon>
        <taxon>Embryophyta</taxon>
        <taxon>Tracheophyta</taxon>
        <taxon>Spermatophyta</taxon>
        <taxon>Magnoliopsida</taxon>
        <taxon>eudicotyledons</taxon>
        <taxon>Gunneridae</taxon>
        <taxon>Pentapetalae</taxon>
        <taxon>rosids</taxon>
        <taxon>Vitales</taxon>
        <taxon>Vitaceae</taxon>
        <taxon>Viteae</taxon>
        <taxon>Vitis</taxon>
    </lineage>
</organism>
<dbReference type="AlphaFoldDB" id="A0A438KBK3"/>
<accession>A0A438KBK3</accession>
<feature type="region of interest" description="Disordered" evidence="1">
    <location>
        <begin position="148"/>
        <end position="178"/>
    </location>
</feature>
<evidence type="ECO:0008006" key="4">
    <source>
        <dbReference type="Google" id="ProtNLM"/>
    </source>
</evidence>
<evidence type="ECO:0000313" key="3">
    <source>
        <dbReference type="Proteomes" id="UP000288805"/>
    </source>
</evidence>
<feature type="compositionally biased region" description="Basic residues" evidence="1">
    <location>
        <begin position="160"/>
        <end position="178"/>
    </location>
</feature>
<comment type="caution">
    <text evidence="2">The sequence shown here is derived from an EMBL/GenBank/DDBJ whole genome shotgun (WGS) entry which is preliminary data.</text>
</comment>
<dbReference type="Proteomes" id="UP000288805">
    <property type="component" value="Unassembled WGS sequence"/>
</dbReference>
<evidence type="ECO:0000256" key="1">
    <source>
        <dbReference type="SAM" id="MobiDB-lite"/>
    </source>
</evidence>
<name>A0A438KBK3_VITVI</name>